<dbReference type="Proteomes" id="UP000191025">
    <property type="component" value="Unassembled WGS sequence"/>
</dbReference>
<accession>A0A1V4GTD4</accession>
<evidence type="ECO:0000313" key="1">
    <source>
        <dbReference type="EMBL" id="OPH35877.1"/>
    </source>
</evidence>
<proteinExistence type="predicted"/>
<reference evidence="2" key="1">
    <citation type="submission" date="2017-03" db="EMBL/GenBank/DDBJ databases">
        <title>Draft genome sequence of Moraxella equi CCUG 4950T type strain.</title>
        <authorList>
            <person name="Salva-Serra F."/>
            <person name="Engstrom-Jakobsson H."/>
            <person name="Thorell K."/>
            <person name="Jaen-Luchoro D."/>
            <person name="Gonzales-Siles L."/>
            <person name="Karlsson R."/>
            <person name="Yazdan S."/>
            <person name="Boulund F."/>
            <person name="Johnning A."/>
            <person name="Engstrand L."/>
            <person name="Kristiansson E."/>
            <person name="Moore E."/>
        </authorList>
    </citation>
    <scope>NUCLEOTIDE SEQUENCE [LARGE SCALE GENOMIC DNA]</scope>
    <source>
        <strain evidence="2">CCUG 4441</strain>
    </source>
</reference>
<dbReference type="EMBL" id="MXAN01000056">
    <property type="protein sequence ID" value="OPH35877.1"/>
    <property type="molecule type" value="Genomic_DNA"/>
</dbReference>
<evidence type="ECO:0000313" key="2">
    <source>
        <dbReference type="Proteomes" id="UP000191025"/>
    </source>
</evidence>
<dbReference type="RefSeq" id="WP_079364069.1">
    <property type="nucleotide sequence ID" value="NZ_MXAN01000056.1"/>
</dbReference>
<comment type="caution">
    <text evidence="1">The sequence shown here is derived from an EMBL/GenBank/DDBJ whole genome shotgun (WGS) entry which is preliminary data.</text>
</comment>
<dbReference type="AlphaFoldDB" id="A0A1V4GTD4"/>
<gene>
    <name evidence="1" type="ORF">B5J94_08675</name>
</gene>
<sequence length="166" mass="19496">MQHFYQNTMMYKFFIILMTLSSLSMGYANSFVNLSKEDGEVLISLVDDYPCFSLNANKEISSFYLRDMGGEDPKLLPLQENNFHYNGHCISYGYDVSHKFIHNSSYEIYIKVAAEDMKKYRYHYHKASFCVLKSQKGTTRLVKTRKSHFWETGGQLKCTNQDWTQK</sequence>
<organism evidence="1 2">
    <name type="scientific">Moraxella lacunata</name>
    <dbReference type="NCBI Taxonomy" id="477"/>
    <lineage>
        <taxon>Bacteria</taxon>
        <taxon>Pseudomonadati</taxon>
        <taxon>Pseudomonadota</taxon>
        <taxon>Gammaproteobacteria</taxon>
        <taxon>Moraxellales</taxon>
        <taxon>Moraxellaceae</taxon>
        <taxon>Moraxella</taxon>
    </lineage>
</organism>
<protein>
    <submittedName>
        <fullName evidence="1">Uncharacterized protein</fullName>
    </submittedName>
</protein>
<name>A0A1V4GTD4_MORLA</name>